<dbReference type="GO" id="GO:0009805">
    <property type="term" value="P:coumarin biosynthetic process"/>
    <property type="evidence" value="ECO:0007669"/>
    <property type="project" value="UniProtKB-ARBA"/>
</dbReference>
<dbReference type="GO" id="GO:0002238">
    <property type="term" value="P:response to molecule of fungal origin"/>
    <property type="evidence" value="ECO:0007669"/>
    <property type="project" value="UniProtKB-ARBA"/>
</dbReference>
<dbReference type="Pfam" id="PF03171">
    <property type="entry name" value="2OG-FeII_Oxy"/>
    <property type="match status" value="1"/>
</dbReference>
<evidence type="ECO:0000256" key="2">
    <source>
        <dbReference type="ARBA" id="ARBA00004972"/>
    </source>
</evidence>
<dbReference type="OMA" id="ERYCKAM"/>
<comment type="pathway">
    <text evidence="2">Hormone biosynthesis.</text>
</comment>
<evidence type="ECO:0000256" key="8">
    <source>
        <dbReference type="ARBA" id="ARBA00050508"/>
    </source>
</evidence>
<organism evidence="11 12">
    <name type="scientific">Coffea canephora</name>
    <name type="common">Robusta coffee</name>
    <dbReference type="NCBI Taxonomy" id="49390"/>
    <lineage>
        <taxon>Eukaryota</taxon>
        <taxon>Viridiplantae</taxon>
        <taxon>Streptophyta</taxon>
        <taxon>Embryophyta</taxon>
        <taxon>Tracheophyta</taxon>
        <taxon>Spermatophyta</taxon>
        <taxon>Magnoliopsida</taxon>
        <taxon>eudicotyledons</taxon>
        <taxon>Gunneridae</taxon>
        <taxon>Pentapetalae</taxon>
        <taxon>asterids</taxon>
        <taxon>lamiids</taxon>
        <taxon>Gentianales</taxon>
        <taxon>Rubiaceae</taxon>
        <taxon>Ixoroideae</taxon>
        <taxon>Gardenieae complex</taxon>
        <taxon>Bertiereae - Coffeeae clade</taxon>
        <taxon>Coffeeae</taxon>
        <taxon>Coffea</taxon>
    </lineage>
</organism>
<comment type="pathway">
    <text evidence="6">Plant hormone biosynthesis; gibberellin biosynthesis.</text>
</comment>
<dbReference type="Proteomes" id="UP000295252">
    <property type="component" value="Chromosome II"/>
</dbReference>
<dbReference type="OrthoDB" id="288590at2759"/>
<proteinExistence type="inferred from homology"/>
<evidence type="ECO:0000259" key="10">
    <source>
        <dbReference type="PROSITE" id="PS51471"/>
    </source>
</evidence>
<dbReference type="PROSITE" id="PS51471">
    <property type="entry name" value="FE2OG_OXY"/>
    <property type="match status" value="1"/>
</dbReference>
<dbReference type="Gene3D" id="2.60.120.330">
    <property type="entry name" value="B-lactam Antibiotic, Isopenicillin N Synthase, Chain"/>
    <property type="match status" value="1"/>
</dbReference>
<comment type="cofactor">
    <cofactor evidence="1">
        <name>L-ascorbate</name>
        <dbReference type="ChEBI" id="CHEBI:38290"/>
    </cofactor>
</comment>
<dbReference type="InterPro" id="IPR026992">
    <property type="entry name" value="DIOX_N"/>
</dbReference>
<name>A0A068USQ6_COFCA</name>
<gene>
    <name evidence="11" type="ORF">GSCOC_T00031428001</name>
</gene>
<dbReference type="Pfam" id="PF14226">
    <property type="entry name" value="DIOX_N"/>
    <property type="match status" value="1"/>
</dbReference>
<evidence type="ECO:0000256" key="5">
    <source>
        <dbReference type="ARBA" id="ARBA00023004"/>
    </source>
</evidence>
<dbReference type="GO" id="GO:0046872">
    <property type="term" value="F:metal ion binding"/>
    <property type="evidence" value="ECO:0007669"/>
    <property type="project" value="UniProtKB-KW"/>
</dbReference>
<keyword evidence="12" id="KW-1185">Reference proteome</keyword>
<comment type="catalytic activity">
    <reaction evidence="8">
        <text>gibberellin A12 + 2 2-oxoglutarate + 3 O2 + H(+) = gibberellin A9 + 2 succinate + 3 CO2 + 2 H2O</text>
        <dbReference type="Rhea" id="RHEA:60772"/>
        <dbReference type="ChEBI" id="CHEBI:15377"/>
        <dbReference type="ChEBI" id="CHEBI:15378"/>
        <dbReference type="ChEBI" id="CHEBI:15379"/>
        <dbReference type="ChEBI" id="CHEBI:16526"/>
        <dbReference type="ChEBI" id="CHEBI:16810"/>
        <dbReference type="ChEBI" id="CHEBI:30031"/>
        <dbReference type="ChEBI" id="CHEBI:58627"/>
        <dbReference type="ChEBI" id="CHEBI:73255"/>
    </reaction>
    <physiologicalReaction direction="left-to-right" evidence="8">
        <dbReference type="Rhea" id="RHEA:60773"/>
    </physiologicalReaction>
</comment>
<reference evidence="12" key="1">
    <citation type="journal article" date="2014" name="Science">
        <title>The coffee genome provides insight into the convergent evolution of caffeine biosynthesis.</title>
        <authorList>
            <person name="Denoeud F."/>
            <person name="Carretero-Paulet L."/>
            <person name="Dereeper A."/>
            <person name="Droc G."/>
            <person name="Guyot R."/>
            <person name="Pietrella M."/>
            <person name="Zheng C."/>
            <person name="Alberti A."/>
            <person name="Anthony F."/>
            <person name="Aprea G."/>
            <person name="Aury J.M."/>
            <person name="Bento P."/>
            <person name="Bernard M."/>
            <person name="Bocs S."/>
            <person name="Campa C."/>
            <person name="Cenci A."/>
            <person name="Combes M.C."/>
            <person name="Crouzillat D."/>
            <person name="Da Silva C."/>
            <person name="Daddiego L."/>
            <person name="De Bellis F."/>
            <person name="Dussert S."/>
            <person name="Garsmeur O."/>
            <person name="Gayraud T."/>
            <person name="Guignon V."/>
            <person name="Jahn K."/>
            <person name="Jamilloux V."/>
            <person name="Joet T."/>
            <person name="Labadie K."/>
            <person name="Lan T."/>
            <person name="Leclercq J."/>
            <person name="Lepelley M."/>
            <person name="Leroy T."/>
            <person name="Li L.T."/>
            <person name="Librado P."/>
            <person name="Lopez L."/>
            <person name="Munoz A."/>
            <person name="Noel B."/>
            <person name="Pallavicini A."/>
            <person name="Perrotta G."/>
            <person name="Poncet V."/>
            <person name="Pot D."/>
            <person name="Priyono X."/>
            <person name="Rigoreau M."/>
            <person name="Rouard M."/>
            <person name="Rozas J."/>
            <person name="Tranchant-Dubreuil C."/>
            <person name="VanBuren R."/>
            <person name="Zhang Q."/>
            <person name="Andrade A.C."/>
            <person name="Argout X."/>
            <person name="Bertrand B."/>
            <person name="de Kochko A."/>
            <person name="Graziosi G."/>
            <person name="Henry R.J."/>
            <person name="Jayarama X."/>
            <person name="Ming R."/>
            <person name="Nagai C."/>
            <person name="Rounsley S."/>
            <person name="Sankoff D."/>
            <person name="Giuliano G."/>
            <person name="Albert V.A."/>
            <person name="Wincker P."/>
            <person name="Lashermes P."/>
        </authorList>
    </citation>
    <scope>NUCLEOTIDE SEQUENCE [LARGE SCALE GENOMIC DNA]</scope>
    <source>
        <strain evidence="12">cv. DH200-94</strain>
    </source>
</reference>
<dbReference type="SUPFAM" id="SSF51197">
    <property type="entry name" value="Clavaminate synthase-like"/>
    <property type="match status" value="1"/>
</dbReference>
<dbReference type="InterPro" id="IPR050231">
    <property type="entry name" value="Iron_ascorbate_oxido_reductase"/>
</dbReference>
<dbReference type="InParanoid" id="A0A068USQ6"/>
<evidence type="ECO:0000256" key="7">
    <source>
        <dbReference type="ARBA" id="ARBA00043997"/>
    </source>
</evidence>
<dbReference type="PANTHER" id="PTHR47990">
    <property type="entry name" value="2-OXOGLUTARATE (2OG) AND FE(II)-DEPENDENT OXYGENASE SUPERFAMILY PROTEIN-RELATED"/>
    <property type="match status" value="1"/>
</dbReference>
<dbReference type="GO" id="GO:0009686">
    <property type="term" value="P:gibberellin biosynthetic process"/>
    <property type="evidence" value="ECO:0007669"/>
    <property type="project" value="UniProtKB-ARBA"/>
</dbReference>
<dbReference type="InterPro" id="IPR005123">
    <property type="entry name" value="Oxoglu/Fe-dep_dioxygenase_dom"/>
</dbReference>
<dbReference type="InterPro" id="IPR027443">
    <property type="entry name" value="IPNS-like_sf"/>
</dbReference>
<evidence type="ECO:0000256" key="3">
    <source>
        <dbReference type="ARBA" id="ARBA00022723"/>
    </source>
</evidence>
<evidence type="ECO:0000256" key="4">
    <source>
        <dbReference type="ARBA" id="ARBA00023002"/>
    </source>
</evidence>
<dbReference type="FunFam" id="2.60.120.330:FF:000003">
    <property type="entry name" value="Gibberellin 20 oxidase 2"/>
    <property type="match status" value="1"/>
</dbReference>
<evidence type="ECO:0000256" key="9">
    <source>
        <dbReference type="RuleBase" id="RU003682"/>
    </source>
</evidence>
<evidence type="ECO:0000313" key="11">
    <source>
        <dbReference type="EMBL" id="CDP10648.1"/>
    </source>
</evidence>
<evidence type="ECO:0000256" key="6">
    <source>
        <dbReference type="ARBA" id="ARBA00037909"/>
    </source>
</evidence>
<keyword evidence="4 9" id="KW-0560">Oxidoreductase</keyword>
<dbReference type="EMBL" id="HG739130">
    <property type="protein sequence ID" value="CDP10648.1"/>
    <property type="molecule type" value="Genomic_DNA"/>
</dbReference>
<accession>A0A068USQ6</accession>
<sequence>MDLSASNSTHSFSNMEDFFSISAKTTSIPKEYIWPKKDLVLADQELQEPVVDLQGFLRGDWEATRHAARLVRAACLKHGFFQVINHGVDSHLIRMAHHQAKAFFKLPFSEKRKGQQQLGSKWGFSVAHAHRFSTKLPWKEMLTFGFPHEGSNAVVVDFFESFFGEGFEETGLVFQRYCEAVKKLSLAIMEILGISLGIDQYYFREYFEDGNAIVRANFYPTCPEPGLTLGIGPHSDPTSVTILHQDEVGGLEVFVDNKWRSIRPRHDAFVINLGDTFMALTNGMYKSCLHRAVVKKHQERISLTYFLCPREDKMIKPPQDLISSIEDEPRKYPDFTWFDFLRYTSEHYRADETTLQNFTKWFTSFNP</sequence>
<evidence type="ECO:0000256" key="1">
    <source>
        <dbReference type="ARBA" id="ARBA00001961"/>
    </source>
</evidence>
<dbReference type="Gramene" id="CDP10648">
    <property type="protein sequence ID" value="CDP10648"/>
    <property type="gene ID" value="GSCOC_T00031428001"/>
</dbReference>
<keyword evidence="5 9" id="KW-0408">Iron</keyword>
<dbReference type="PRINTS" id="PR00682">
    <property type="entry name" value="IPNSYNTHASE"/>
</dbReference>
<keyword evidence="3 9" id="KW-0479">Metal-binding</keyword>
<feature type="domain" description="Fe2OG dioxygenase" evidence="10">
    <location>
        <begin position="210"/>
        <end position="309"/>
    </location>
</feature>
<dbReference type="PhylomeDB" id="A0A068USQ6"/>
<evidence type="ECO:0000313" key="12">
    <source>
        <dbReference type="Proteomes" id="UP000295252"/>
    </source>
</evidence>
<dbReference type="GO" id="GO:0045544">
    <property type="term" value="F:gibberellin 20-oxidase activity"/>
    <property type="evidence" value="ECO:0007669"/>
    <property type="project" value="UniProtKB-ARBA"/>
</dbReference>
<dbReference type="AlphaFoldDB" id="A0A068USQ6"/>
<protein>
    <recommendedName>
        <fullName evidence="10">Fe2OG dioxygenase domain-containing protein</fullName>
    </recommendedName>
</protein>
<dbReference type="InterPro" id="IPR044861">
    <property type="entry name" value="IPNS-like_FE2OG_OXY"/>
</dbReference>
<comment type="similarity">
    <text evidence="7">Belongs to the iron/ascorbate-dependent oxidoreductase family. GA20OX subfamily.</text>
</comment>